<dbReference type="EMBL" id="LGST01000061">
    <property type="protein sequence ID" value="KND96034.1"/>
    <property type="molecule type" value="Genomic_DNA"/>
</dbReference>
<organism evidence="1 2">
    <name type="scientific">Candidozyma auris</name>
    <name type="common">Yeast</name>
    <name type="synonym">Candida auris</name>
    <dbReference type="NCBI Taxonomy" id="498019"/>
    <lineage>
        <taxon>Eukaryota</taxon>
        <taxon>Fungi</taxon>
        <taxon>Dikarya</taxon>
        <taxon>Ascomycota</taxon>
        <taxon>Saccharomycotina</taxon>
        <taxon>Pichiomycetes</taxon>
        <taxon>Metschnikowiaceae</taxon>
        <taxon>Candidozyma</taxon>
    </lineage>
</organism>
<name>A0A0L0NPV8_CANAR</name>
<dbReference type="AlphaFoldDB" id="A0A0L0NPV8"/>
<proteinExistence type="predicted"/>
<comment type="caution">
    <text evidence="1">The sequence shown here is derived from an EMBL/GenBank/DDBJ whole genome shotgun (WGS) entry which is preliminary data.</text>
</comment>
<protein>
    <submittedName>
        <fullName evidence="1">Uncharacterized protein</fullName>
    </submittedName>
</protein>
<sequence>MVEEGYGNGCEKKMSTFREICLRGLYMAEGSEGHSAVAL</sequence>
<evidence type="ECO:0000313" key="1">
    <source>
        <dbReference type="EMBL" id="KND96034.1"/>
    </source>
</evidence>
<evidence type="ECO:0000313" key="2">
    <source>
        <dbReference type="Proteomes" id="UP000037122"/>
    </source>
</evidence>
<dbReference type="Proteomes" id="UP000037122">
    <property type="component" value="Unassembled WGS sequence"/>
</dbReference>
<gene>
    <name evidence="1" type="ORF">QG37_07657</name>
</gene>
<accession>A0A0L0NPV8</accession>
<reference evidence="2" key="1">
    <citation type="journal article" date="2015" name="BMC Genomics">
        <title>Draft genome of a commonly misdiagnosed multidrug resistant pathogen Candida auris.</title>
        <authorList>
            <person name="Chatterjee S."/>
            <person name="Alampalli S.V."/>
            <person name="Nageshan R.K."/>
            <person name="Chettiar S.T."/>
            <person name="Joshi S."/>
            <person name="Tatu U.S."/>
        </authorList>
    </citation>
    <scope>NUCLEOTIDE SEQUENCE [LARGE SCALE GENOMIC DNA]</scope>
    <source>
        <strain evidence="2">6684</strain>
    </source>
</reference>